<dbReference type="AlphaFoldDB" id="A0A167N7R7"/>
<evidence type="ECO:0000256" key="1">
    <source>
        <dbReference type="SAM" id="MobiDB-lite"/>
    </source>
</evidence>
<reference evidence="4" key="1">
    <citation type="submission" date="2015-06" db="EMBL/GenBank/DDBJ databases">
        <title>Expansion of signal transduction pathways in fungi by whole-genome duplication.</title>
        <authorList>
            <consortium name="DOE Joint Genome Institute"/>
            <person name="Corrochano L.M."/>
            <person name="Kuo A."/>
            <person name="Marcet-Houben M."/>
            <person name="Polaino S."/>
            <person name="Salamov A."/>
            <person name="Villalobos J.M."/>
            <person name="Alvarez M.I."/>
            <person name="Avalos J."/>
            <person name="Benito E.P."/>
            <person name="Benoit I."/>
            <person name="Burger G."/>
            <person name="Camino L.P."/>
            <person name="Canovas D."/>
            <person name="Cerda-Olmedo E."/>
            <person name="Cheng J.-F."/>
            <person name="Dominguez A."/>
            <person name="Elias M."/>
            <person name="Eslava A.P."/>
            <person name="Glaser F."/>
            <person name="Grimwood J."/>
            <person name="Gutierrez G."/>
            <person name="Heitman J."/>
            <person name="Henrissat B."/>
            <person name="Iturriaga E.A."/>
            <person name="Lang B.F."/>
            <person name="Lavin J.L."/>
            <person name="Lee S."/>
            <person name="Li W."/>
            <person name="Lindquist E."/>
            <person name="Lopez-Garcia S."/>
            <person name="Luque E.M."/>
            <person name="Marcos A.T."/>
            <person name="Martin J."/>
            <person name="McCluskey K."/>
            <person name="Medina H.R."/>
            <person name="Miralles-Duran A."/>
            <person name="Miyazaki A."/>
            <person name="Munoz-Torres E."/>
            <person name="Oguiza J.A."/>
            <person name="Ohm R."/>
            <person name="Olmedo M."/>
            <person name="Orejas M."/>
            <person name="Ortiz-Castellanos L."/>
            <person name="Pisabarro A.G."/>
            <person name="Rodriguez-Romero J."/>
            <person name="Ruiz-Herrera J."/>
            <person name="Ruiz-Vazquez R."/>
            <person name="Sanz C."/>
            <person name="Schackwitz W."/>
            <person name="Schmutz J."/>
            <person name="Shahriari M."/>
            <person name="Shelest E."/>
            <person name="Silva-Franco F."/>
            <person name="Soanes D."/>
            <person name="Syed K."/>
            <person name="Tagua V.G."/>
            <person name="Talbot N.J."/>
            <person name="Thon M."/>
            <person name="De vries R.P."/>
            <person name="Wiebenga A."/>
            <person name="Yadav J.S."/>
            <person name="Braun E.L."/>
            <person name="Baker S."/>
            <person name="Garre V."/>
            <person name="Horwitz B."/>
            <person name="Torres-Martinez S."/>
            <person name="Idnurm A."/>
            <person name="Herrera-Estrella A."/>
            <person name="Gabaldon T."/>
            <person name="Grigoriev I.V."/>
        </authorList>
    </citation>
    <scope>NUCLEOTIDE SEQUENCE [LARGE SCALE GENOMIC DNA]</scope>
    <source>
        <strain evidence="4">NRRL 1555(-)</strain>
    </source>
</reference>
<sequence>MRSDAPFTPGVPHEIEKTVITSQSTETPSSPDKNTTPAPENQILSSPAPSNSDLTNLNLNSAHLQHMDAAQAQAIAQAAAAAMAAHGSHYHQLFTSFDPNTTQHITDNSSTVLATSLATDFIKRELINQKVNHSFLPEPYEVRADNRDRKKRWRALNEERNKDNDLRCRVNKRANKLFGKDDIGPKRHWVEEEFVKRQAKRKEKERRKRVVDGTVAHTPTDYGLDITAATQQLTPQQLQILQETNYLSLICSNLGALSPNTASKLLGVEQGSTNPQDKTQHLSSQLIEFLQQLQQYQPPQTVESSVPQPSGTPTLNTAVQDTRPEEKVAALLSSSISSIATAVESQDKDKKDFEEQDHVSASPEQPRIDYPMDAVLTLMQLNSGWRQ</sequence>
<dbReference type="InParanoid" id="A0A167N7R7"/>
<accession>A0A167N7R7</accession>
<proteinExistence type="predicted"/>
<feature type="domain" description="DUF3020" evidence="2">
    <location>
        <begin position="146"/>
        <end position="194"/>
    </location>
</feature>
<evidence type="ECO:0000259" key="2">
    <source>
        <dbReference type="Pfam" id="PF11223"/>
    </source>
</evidence>
<organism evidence="3 4">
    <name type="scientific">Phycomyces blakesleeanus (strain ATCC 8743b / DSM 1359 / FGSC 10004 / NBRC 33097 / NRRL 1555)</name>
    <dbReference type="NCBI Taxonomy" id="763407"/>
    <lineage>
        <taxon>Eukaryota</taxon>
        <taxon>Fungi</taxon>
        <taxon>Fungi incertae sedis</taxon>
        <taxon>Mucoromycota</taxon>
        <taxon>Mucoromycotina</taxon>
        <taxon>Mucoromycetes</taxon>
        <taxon>Mucorales</taxon>
        <taxon>Phycomycetaceae</taxon>
        <taxon>Phycomyces</taxon>
    </lineage>
</organism>
<dbReference type="RefSeq" id="XP_018293294.1">
    <property type="nucleotide sequence ID" value="XM_018430998.1"/>
</dbReference>
<dbReference type="VEuPathDB" id="FungiDB:PHYBLDRAFT_143512"/>
<name>A0A167N7R7_PHYB8</name>
<evidence type="ECO:0000313" key="3">
    <source>
        <dbReference type="EMBL" id="OAD75254.1"/>
    </source>
</evidence>
<feature type="region of interest" description="Disordered" evidence="1">
    <location>
        <begin position="298"/>
        <end position="322"/>
    </location>
</feature>
<dbReference type="Proteomes" id="UP000077315">
    <property type="component" value="Unassembled WGS sequence"/>
</dbReference>
<keyword evidence="4" id="KW-1185">Reference proteome</keyword>
<dbReference type="Pfam" id="PF11223">
    <property type="entry name" value="DUF3020"/>
    <property type="match status" value="1"/>
</dbReference>
<feature type="compositionally biased region" description="Polar residues" evidence="1">
    <location>
        <begin position="19"/>
        <end position="49"/>
    </location>
</feature>
<gene>
    <name evidence="3" type="ORF">PHYBLDRAFT_143512</name>
</gene>
<feature type="compositionally biased region" description="Basic and acidic residues" evidence="1">
    <location>
        <begin position="345"/>
        <end position="358"/>
    </location>
</feature>
<dbReference type="InterPro" id="IPR021386">
    <property type="entry name" value="SPP41_DUF3020"/>
</dbReference>
<dbReference type="OrthoDB" id="5595797at2759"/>
<feature type="region of interest" description="Disordered" evidence="1">
    <location>
        <begin position="1"/>
        <end position="52"/>
    </location>
</feature>
<feature type="region of interest" description="Disordered" evidence="1">
    <location>
        <begin position="343"/>
        <end position="370"/>
    </location>
</feature>
<dbReference type="EMBL" id="KV440977">
    <property type="protein sequence ID" value="OAD75254.1"/>
    <property type="molecule type" value="Genomic_DNA"/>
</dbReference>
<evidence type="ECO:0000313" key="4">
    <source>
        <dbReference type="Proteomes" id="UP000077315"/>
    </source>
</evidence>
<feature type="compositionally biased region" description="Polar residues" evidence="1">
    <location>
        <begin position="301"/>
        <end position="320"/>
    </location>
</feature>
<dbReference type="GeneID" id="28991904"/>
<dbReference type="STRING" id="763407.A0A167N7R7"/>
<protein>
    <recommendedName>
        <fullName evidence="2">DUF3020 domain-containing protein</fullName>
    </recommendedName>
</protein>